<dbReference type="RefSeq" id="WP_154072439.1">
    <property type="nucleotide sequence ID" value="NZ_LT670817.1"/>
</dbReference>
<name>A0A1M5SIC2_9BRAD</name>
<dbReference type="Proteomes" id="UP000189796">
    <property type="component" value="Chromosome I"/>
</dbReference>
<gene>
    <name evidence="1" type="ORF">SAMN05443248_4619</name>
</gene>
<organism evidence="1 2">
    <name type="scientific">Bradyrhizobium erythrophlei</name>
    <dbReference type="NCBI Taxonomy" id="1437360"/>
    <lineage>
        <taxon>Bacteria</taxon>
        <taxon>Pseudomonadati</taxon>
        <taxon>Pseudomonadota</taxon>
        <taxon>Alphaproteobacteria</taxon>
        <taxon>Hyphomicrobiales</taxon>
        <taxon>Nitrobacteraceae</taxon>
        <taxon>Bradyrhizobium</taxon>
    </lineage>
</organism>
<evidence type="ECO:0000313" key="1">
    <source>
        <dbReference type="EMBL" id="SHH38241.1"/>
    </source>
</evidence>
<dbReference type="EMBL" id="LT670817">
    <property type="protein sequence ID" value="SHH38241.1"/>
    <property type="molecule type" value="Genomic_DNA"/>
</dbReference>
<protein>
    <submittedName>
        <fullName evidence="1">Uncharacterized protein</fullName>
    </submittedName>
</protein>
<accession>A0A1M5SIC2</accession>
<sequence length="95" mass="10385">MVTLTPEEMQVLTPEQRAAHQAAEDLIVFGQDAKLDGHGNYIEQGVGSPGRESINHLAAIRKAEGEDAYQAAVDAIWKRNPAHAERLGLKKRGKL</sequence>
<proteinExistence type="predicted"/>
<reference evidence="1 2" key="1">
    <citation type="submission" date="2016-11" db="EMBL/GenBank/DDBJ databases">
        <authorList>
            <person name="Jaros S."/>
            <person name="Januszkiewicz K."/>
            <person name="Wedrychowicz H."/>
        </authorList>
    </citation>
    <scope>NUCLEOTIDE SEQUENCE [LARGE SCALE GENOMIC DNA]</scope>
    <source>
        <strain evidence="1 2">GAS138</strain>
    </source>
</reference>
<dbReference type="AlphaFoldDB" id="A0A1M5SIC2"/>
<evidence type="ECO:0000313" key="2">
    <source>
        <dbReference type="Proteomes" id="UP000189796"/>
    </source>
</evidence>